<proteinExistence type="predicted"/>
<organism evidence="2 3">
    <name type="scientific">Rickenella mellea</name>
    <dbReference type="NCBI Taxonomy" id="50990"/>
    <lineage>
        <taxon>Eukaryota</taxon>
        <taxon>Fungi</taxon>
        <taxon>Dikarya</taxon>
        <taxon>Basidiomycota</taxon>
        <taxon>Agaricomycotina</taxon>
        <taxon>Agaricomycetes</taxon>
        <taxon>Hymenochaetales</taxon>
        <taxon>Rickenellaceae</taxon>
        <taxon>Rickenella</taxon>
    </lineage>
</organism>
<keyword evidence="3" id="KW-1185">Reference proteome</keyword>
<feature type="compositionally biased region" description="Acidic residues" evidence="1">
    <location>
        <begin position="167"/>
        <end position="177"/>
    </location>
</feature>
<dbReference type="STRING" id="50990.A0A4Y7PDY1"/>
<evidence type="ECO:0000313" key="2">
    <source>
        <dbReference type="EMBL" id="TDL13251.1"/>
    </source>
</evidence>
<dbReference type="AlphaFoldDB" id="A0A4Y7PDY1"/>
<reference evidence="2 3" key="1">
    <citation type="submission" date="2018-06" db="EMBL/GenBank/DDBJ databases">
        <title>A transcriptomic atlas of mushroom development highlights an independent origin of complex multicellularity.</title>
        <authorList>
            <consortium name="DOE Joint Genome Institute"/>
            <person name="Krizsan K."/>
            <person name="Almasi E."/>
            <person name="Merenyi Z."/>
            <person name="Sahu N."/>
            <person name="Viragh M."/>
            <person name="Koszo T."/>
            <person name="Mondo S."/>
            <person name="Kiss B."/>
            <person name="Balint B."/>
            <person name="Kues U."/>
            <person name="Barry K."/>
            <person name="Hegedus J.C."/>
            <person name="Henrissat B."/>
            <person name="Johnson J."/>
            <person name="Lipzen A."/>
            <person name="Ohm R."/>
            <person name="Nagy I."/>
            <person name="Pangilinan J."/>
            <person name="Yan J."/>
            <person name="Xiong Y."/>
            <person name="Grigoriev I.V."/>
            <person name="Hibbett D.S."/>
            <person name="Nagy L.G."/>
        </authorList>
    </citation>
    <scope>NUCLEOTIDE SEQUENCE [LARGE SCALE GENOMIC DNA]</scope>
    <source>
        <strain evidence="2 3">SZMC22713</strain>
    </source>
</reference>
<evidence type="ECO:0000256" key="1">
    <source>
        <dbReference type="SAM" id="MobiDB-lite"/>
    </source>
</evidence>
<evidence type="ECO:0000313" key="3">
    <source>
        <dbReference type="Proteomes" id="UP000294933"/>
    </source>
</evidence>
<gene>
    <name evidence="2" type="ORF">BD410DRAFT_847150</name>
</gene>
<sequence>MDGDAPIKPTLECAHLARERLCHSLFDIAQTGYTHWSTCSSQYHSVPDGNAVVMAFKQGIREHQPFQDAMSALIRTTTVCPTCTGRPARPKILIPPRRIVEDSEDVEVDRLDIPKELTREEKWKTAEMYPQPDDEGGDENNGHDDHGANAVEILETPNDDQEVDNMQEATEDNESDNGEVSNNAKELDNGQETDSSDGLRHDVHITKRGRLLPRVRRSSFKLPIPNVPFRTIRTRPDFDDYMHGPTHEQILEDHPLPSPLENLPLHHSDPILLKWIQASGCFQSPHNLSWLIQNAAQSPKASPLPPMAPLLV</sequence>
<feature type="region of interest" description="Disordered" evidence="1">
    <location>
        <begin position="122"/>
        <end position="147"/>
    </location>
</feature>
<dbReference type="VEuPathDB" id="FungiDB:BD410DRAFT_847150"/>
<feature type="region of interest" description="Disordered" evidence="1">
    <location>
        <begin position="167"/>
        <end position="202"/>
    </location>
</feature>
<name>A0A4Y7PDY1_9AGAM</name>
<accession>A0A4Y7PDY1</accession>
<dbReference type="EMBL" id="ML170799">
    <property type="protein sequence ID" value="TDL13251.1"/>
    <property type="molecule type" value="Genomic_DNA"/>
</dbReference>
<dbReference type="Proteomes" id="UP000294933">
    <property type="component" value="Unassembled WGS sequence"/>
</dbReference>
<protein>
    <submittedName>
        <fullName evidence="2">Uncharacterized protein</fullName>
    </submittedName>
</protein>